<dbReference type="EMBL" id="KI964700">
    <property type="protein sequence ID" value="EUC30449.1"/>
    <property type="molecule type" value="Genomic_DNA"/>
</dbReference>
<dbReference type="SUPFAM" id="SSF52540">
    <property type="entry name" value="P-loop containing nucleoside triphosphate hydrolases"/>
    <property type="match status" value="1"/>
</dbReference>
<gene>
    <name evidence="4" type="ORF">COCCADRAFT_7489</name>
</gene>
<dbReference type="HOGENOM" id="CLU_000288_34_14_1"/>
<dbReference type="Gene3D" id="3.40.50.300">
    <property type="entry name" value="P-loop containing nucleotide triphosphate hydrolases"/>
    <property type="match status" value="1"/>
</dbReference>
<protein>
    <recommendedName>
        <fullName evidence="3">NACHT domain-containing protein</fullName>
    </recommendedName>
</protein>
<sequence>MVIESNFHSTSRKTDLQQPALISSPETDTADLQKFTASVPLSSEQHDCLRSLSFPEQEHRFHDIHTAVGTCEWLFEHTGYQVWMEGDLGLFWIKGDPGAGKSVLMKHCVNRMRERSPDNLVVSFFFHGQGKPLQRSLLGLFRALLSSMLEHFPEHLAQLAAKCTEKEKRYGRDAWEWTENELKEALYNLLSEATHHQRLIIFIDALDECGEDPAKSLLAYFKGLTYQAKRKHAKFRVCLSSRHYPILALDTIPSVQVEKTNCQDIRWYVWERLKDITPVAKREQIQAEILSKSNGGFQWVFLVTKGINDKTLTGTKEEKLLEEIANCPETLSEMYETILSGVPAAKQHQTAKIFQWVLFAERPLSAQELRNALAADKDMSYRTVRDLRTHEGWSDTVVDFERYVKYISRGLICFQSRELWEQYEINAPDSDRETQLIHQSVADFLTEKSCLRYMILEDILEDATLPKGTISSKYLLAPYAVRFLFTHIKKVEQEGIPQYDLLSAMQWKSNSEAMRKLATLWRTRDPNSVHMPLGWPFIQATALHVSVAFGSISAVNMILESGFKGFEKRDADGNTPLMLATRDGHQDMALTLLDRIVDCESHREHHDPDEECGVTPLSVALDTVINTQNNGDETALDFALEHNMGGVVLKLIEAGVNLKYLGREAALLAHAISNRNTNLLSTLIEKKLNLDGAVFFALKDQLPRRDLVLEGMIFQLLSAGANTARSLELNAVSEIEDYEEGIDDEENGEYDTDALALASRRGLTNVVEMLLQHGAPAALQNALGECPLLIAVLYRHKEVIKKLLSRAPSSVEIQDQYGDTAWSLVVRL</sequence>
<dbReference type="InterPro" id="IPR002110">
    <property type="entry name" value="Ankyrin_rpt"/>
</dbReference>
<dbReference type="Proteomes" id="UP000053841">
    <property type="component" value="Unassembled WGS sequence"/>
</dbReference>
<evidence type="ECO:0000313" key="4">
    <source>
        <dbReference type="EMBL" id="EUC30449.1"/>
    </source>
</evidence>
<dbReference type="Pfam" id="PF12796">
    <property type="entry name" value="Ank_2"/>
    <property type="match status" value="2"/>
</dbReference>
<dbReference type="AlphaFoldDB" id="W6Y5L2"/>
<dbReference type="SUPFAM" id="SSF48403">
    <property type="entry name" value="Ankyrin repeat"/>
    <property type="match status" value="1"/>
</dbReference>
<dbReference type="RefSeq" id="XP_007715223.1">
    <property type="nucleotide sequence ID" value="XM_007717033.1"/>
</dbReference>
<dbReference type="InterPro" id="IPR056884">
    <property type="entry name" value="NPHP3-like_N"/>
</dbReference>
<keyword evidence="2" id="KW-0040">ANK repeat</keyword>
<dbReference type="GeneID" id="19150803"/>
<dbReference type="InterPro" id="IPR007111">
    <property type="entry name" value="NACHT_NTPase"/>
</dbReference>
<name>W6Y5L2_COCC2</name>
<dbReference type="Gene3D" id="1.25.40.20">
    <property type="entry name" value="Ankyrin repeat-containing domain"/>
    <property type="match status" value="2"/>
</dbReference>
<reference evidence="4 5" key="1">
    <citation type="journal article" date="2013" name="PLoS Genet.">
        <title>Comparative genome structure, secondary metabolite, and effector coding capacity across Cochliobolus pathogens.</title>
        <authorList>
            <person name="Condon B.J."/>
            <person name="Leng Y."/>
            <person name="Wu D."/>
            <person name="Bushley K.E."/>
            <person name="Ohm R.A."/>
            <person name="Otillar R."/>
            <person name="Martin J."/>
            <person name="Schackwitz W."/>
            <person name="Grimwood J."/>
            <person name="MohdZainudin N."/>
            <person name="Xue C."/>
            <person name="Wang R."/>
            <person name="Manning V.A."/>
            <person name="Dhillon B."/>
            <person name="Tu Z.J."/>
            <person name="Steffenson B.J."/>
            <person name="Salamov A."/>
            <person name="Sun H."/>
            <person name="Lowry S."/>
            <person name="LaButti K."/>
            <person name="Han J."/>
            <person name="Copeland A."/>
            <person name="Lindquist E."/>
            <person name="Barry K."/>
            <person name="Schmutz J."/>
            <person name="Baker S.E."/>
            <person name="Ciuffetti L.M."/>
            <person name="Grigoriev I.V."/>
            <person name="Zhong S."/>
            <person name="Turgeon B.G."/>
        </authorList>
    </citation>
    <scope>NUCLEOTIDE SEQUENCE [LARGE SCALE GENOMIC DNA]</scope>
    <source>
        <strain evidence="4 5">26-R-13</strain>
    </source>
</reference>
<dbReference type="Pfam" id="PF24883">
    <property type="entry name" value="NPHP3_N"/>
    <property type="match status" value="1"/>
</dbReference>
<feature type="repeat" description="ANK" evidence="2">
    <location>
        <begin position="750"/>
        <end position="782"/>
    </location>
</feature>
<dbReference type="PANTHER" id="PTHR10039">
    <property type="entry name" value="AMELOGENIN"/>
    <property type="match status" value="1"/>
</dbReference>
<dbReference type="InterPro" id="IPR036770">
    <property type="entry name" value="Ankyrin_rpt-contain_sf"/>
</dbReference>
<feature type="domain" description="NACHT" evidence="3">
    <location>
        <begin position="89"/>
        <end position="242"/>
    </location>
</feature>
<organism evidence="4 5">
    <name type="scientific">Cochliobolus carbonum (strain 26-R-13)</name>
    <name type="common">Maize leaf spot fungus</name>
    <name type="synonym">Bipolaris zeicola</name>
    <dbReference type="NCBI Taxonomy" id="930089"/>
    <lineage>
        <taxon>Eukaryota</taxon>
        <taxon>Fungi</taxon>
        <taxon>Dikarya</taxon>
        <taxon>Ascomycota</taxon>
        <taxon>Pezizomycotina</taxon>
        <taxon>Dothideomycetes</taxon>
        <taxon>Pleosporomycetidae</taxon>
        <taxon>Pleosporales</taxon>
        <taxon>Pleosporineae</taxon>
        <taxon>Pleosporaceae</taxon>
        <taxon>Bipolaris</taxon>
    </lineage>
</organism>
<dbReference type="PROSITE" id="PS50297">
    <property type="entry name" value="ANK_REP_REGION"/>
    <property type="match status" value="1"/>
</dbReference>
<dbReference type="InterPro" id="IPR027417">
    <property type="entry name" value="P-loop_NTPase"/>
</dbReference>
<evidence type="ECO:0000313" key="5">
    <source>
        <dbReference type="Proteomes" id="UP000053841"/>
    </source>
</evidence>
<dbReference type="PANTHER" id="PTHR10039:SF5">
    <property type="entry name" value="NACHT DOMAIN-CONTAINING PROTEIN"/>
    <property type="match status" value="1"/>
</dbReference>
<dbReference type="OrthoDB" id="3691487at2759"/>
<evidence type="ECO:0000256" key="2">
    <source>
        <dbReference type="PROSITE-ProRule" id="PRU00023"/>
    </source>
</evidence>
<dbReference type="KEGG" id="bze:COCCADRAFT_7489"/>
<dbReference type="PROSITE" id="PS50837">
    <property type="entry name" value="NACHT"/>
    <property type="match status" value="1"/>
</dbReference>
<proteinExistence type="predicted"/>
<dbReference type="eggNOG" id="KOG0502">
    <property type="taxonomic scope" value="Eukaryota"/>
</dbReference>
<feature type="repeat" description="ANK" evidence="2">
    <location>
        <begin position="572"/>
        <end position="604"/>
    </location>
</feature>
<dbReference type="SMART" id="SM00248">
    <property type="entry name" value="ANK"/>
    <property type="match status" value="6"/>
</dbReference>
<keyword evidence="1" id="KW-0677">Repeat</keyword>
<accession>W6Y5L2</accession>
<dbReference type="PROSITE" id="PS50088">
    <property type="entry name" value="ANK_REPEAT"/>
    <property type="match status" value="2"/>
</dbReference>
<evidence type="ECO:0000256" key="1">
    <source>
        <dbReference type="ARBA" id="ARBA00022737"/>
    </source>
</evidence>
<evidence type="ECO:0000259" key="3">
    <source>
        <dbReference type="PROSITE" id="PS50837"/>
    </source>
</evidence>
<keyword evidence="5" id="KW-1185">Reference proteome</keyword>